<feature type="region of interest" description="Disordered" evidence="1">
    <location>
        <begin position="30"/>
        <end position="56"/>
    </location>
</feature>
<dbReference type="AlphaFoldDB" id="A0A9W8A2K0"/>
<reference evidence="3" key="1">
    <citation type="submission" date="2022-07" db="EMBL/GenBank/DDBJ databases">
        <title>Phylogenomic reconstructions and comparative analyses of Kickxellomycotina fungi.</title>
        <authorList>
            <person name="Reynolds N.K."/>
            <person name="Stajich J.E."/>
            <person name="Barry K."/>
            <person name="Grigoriev I.V."/>
            <person name="Crous P."/>
            <person name="Smith M.E."/>
        </authorList>
    </citation>
    <scope>NUCLEOTIDE SEQUENCE</scope>
    <source>
        <strain evidence="3">NBRC 100468</strain>
    </source>
</reference>
<gene>
    <name evidence="3" type="ORF">H4219_001865</name>
</gene>
<keyword evidence="4" id="KW-1185">Reference proteome</keyword>
<keyword evidence="2" id="KW-0472">Membrane</keyword>
<evidence type="ECO:0000313" key="4">
    <source>
        <dbReference type="Proteomes" id="UP001150538"/>
    </source>
</evidence>
<keyword evidence="2" id="KW-1133">Transmembrane helix</keyword>
<feature type="transmembrane region" description="Helical" evidence="2">
    <location>
        <begin position="59"/>
        <end position="84"/>
    </location>
</feature>
<sequence>MDLEKLYELCEQFGGEAFDIDLESEPLLPATDAESDDFQENRQKRNRRAKPNQPPAERAMHLITGLIIYAMTTVFVVFAVSYIAKVDPNIWYQHELHNAQGSSFQRIPNDVTGHPVQVPAEIVTRIVESGERIHMGAKGGTWEPLLKKDGDNKERFIPFMTEKSEEDFLSMVAKNNTDLVYVPEKRNDVSRVYRLIRRIGHFLLGLHHKQREGQTSTGFSMVPNAKVFAILNAAK</sequence>
<organism evidence="3 4">
    <name type="scientific">Mycoemilia scoparia</name>
    <dbReference type="NCBI Taxonomy" id="417184"/>
    <lineage>
        <taxon>Eukaryota</taxon>
        <taxon>Fungi</taxon>
        <taxon>Fungi incertae sedis</taxon>
        <taxon>Zoopagomycota</taxon>
        <taxon>Kickxellomycotina</taxon>
        <taxon>Kickxellomycetes</taxon>
        <taxon>Kickxellales</taxon>
        <taxon>Kickxellaceae</taxon>
        <taxon>Mycoemilia</taxon>
    </lineage>
</organism>
<keyword evidence="2" id="KW-0812">Transmembrane</keyword>
<protein>
    <submittedName>
        <fullName evidence="3">Uncharacterized protein</fullName>
    </submittedName>
</protein>
<evidence type="ECO:0000313" key="3">
    <source>
        <dbReference type="EMBL" id="KAJ1919617.1"/>
    </source>
</evidence>
<evidence type="ECO:0000256" key="2">
    <source>
        <dbReference type="SAM" id="Phobius"/>
    </source>
</evidence>
<accession>A0A9W8A2K0</accession>
<dbReference type="Proteomes" id="UP001150538">
    <property type="component" value="Unassembled WGS sequence"/>
</dbReference>
<dbReference type="EMBL" id="JANBPU010000024">
    <property type="protein sequence ID" value="KAJ1919617.1"/>
    <property type="molecule type" value="Genomic_DNA"/>
</dbReference>
<comment type="caution">
    <text evidence="3">The sequence shown here is derived from an EMBL/GenBank/DDBJ whole genome shotgun (WGS) entry which is preliminary data.</text>
</comment>
<evidence type="ECO:0000256" key="1">
    <source>
        <dbReference type="SAM" id="MobiDB-lite"/>
    </source>
</evidence>
<proteinExistence type="predicted"/>
<name>A0A9W8A2K0_9FUNG</name>